<feature type="region of interest" description="Disordered" evidence="1">
    <location>
        <begin position="147"/>
        <end position="220"/>
    </location>
</feature>
<keyword evidence="3" id="KW-1185">Reference proteome</keyword>
<sequence length="399" mass="43929">MIDYSSFESNSQIFEQDGIQEEALKYNPKNVQSSRWKREVICVASACMTPLPPTLVGRDGHGASCSIKEWPRVSHCSKLHSPSRAPVNEATGNFDGSPPFSRLGFFNNPHNSPSQLVGFSSNRATYAEAVAPPASGANFHVETSQIKGANTLPEGKEDPNTAQIRPEEGMAPRIQTTPKVAPPTPQSPNDQTNDMYLESSSKSDGESIPSSQAIPIPKMDEGNKDRTLMWQELASLSNPCIIVGILAGNTPQLVLNAREWQILECLAKHEVRLVPFQEFQIGHKCYKAGIKSWHNLFTNHRVKEVETIQREFNLSMAEAVWCRQRAQEVVAKYFLPTENHGSSNLGSAIPSNKALFSRSKHCSSPESCSSMISTRFVGRDSIAQYALPGIVHPAHGWCS</sequence>
<reference evidence="2" key="1">
    <citation type="submission" date="2021-01" db="EMBL/GenBank/DDBJ databases">
        <title>Adiantum capillus-veneris genome.</title>
        <authorList>
            <person name="Fang Y."/>
            <person name="Liao Q."/>
        </authorList>
    </citation>
    <scope>NUCLEOTIDE SEQUENCE</scope>
    <source>
        <strain evidence="2">H3</strain>
        <tissue evidence="2">Leaf</tissue>
    </source>
</reference>
<dbReference type="Proteomes" id="UP000886520">
    <property type="component" value="Chromosome 17"/>
</dbReference>
<organism evidence="2 3">
    <name type="scientific">Adiantum capillus-veneris</name>
    <name type="common">Maidenhair fern</name>
    <dbReference type="NCBI Taxonomy" id="13818"/>
    <lineage>
        <taxon>Eukaryota</taxon>
        <taxon>Viridiplantae</taxon>
        <taxon>Streptophyta</taxon>
        <taxon>Embryophyta</taxon>
        <taxon>Tracheophyta</taxon>
        <taxon>Polypodiopsida</taxon>
        <taxon>Polypodiidae</taxon>
        <taxon>Polypodiales</taxon>
        <taxon>Pteridineae</taxon>
        <taxon>Pteridaceae</taxon>
        <taxon>Vittarioideae</taxon>
        <taxon>Adiantum</taxon>
    </lineage>
</organism>
<gene>
    <name evidence="2" type="ORF">GOP47_0018120</name>
</gene>
<accession>A0A9D4UH66</accession>
<feature type="compositionally biased region" description="Basic and acidic residues" evidence="1">
    <location>
        <begin position="154"/>
        <end position="170"/>
    </location>
</feature>
<evidence type="ECO:0000313" key="2">
    <source>
        <dbReference type="EMBL" id="KAI5067592.1"/>
    </source>
</evidence>
<protein>
    <submittedName>
        <fullName evidence="2">Uncharacterized protein</fullName>
    </submittedName>
</protein>
<comment type="caution">
    <text evidence="2">The sequence shown here is derived from an EMBL/GenBank/DDBJ whole genome shotgun (WGS) entry which is preliminary data.</text>
</comment>
<name>A0A9D4UH66_ADICA</name>
<dbReference type="EMBL" id="JABFUD020000017">
    <property type="protein sequence ID" value="KAI5067592.1"/>
    <property type="molecule type" value="Genomic_DNA"/>
</dbReference>
<evidence type="ECO:0000256" key="1">
    <source>
        <dbReference type="SAM" id="MobiDB-lite"/>
    </source>
</evidence>
<evidence type="ECO:0000313" key="3">
    <source>
        <dbReference type="Proteomes" id="UP000886520"/>
    </source>
</evidence>
<proteinExistence type="predicted"/>
<dbReference type="AlphaFoldDB" id="A0A9D4UH66"/>
<feature type="compositionally biased region" description="Polar residues" evidence="1">
    <location>
        <begin position="187"/>
        <end position="213"/>
    </location>
</feature>